<sequence length="288" mass="32208">MIKGLFCGLTGLDITYYQNEFPSENFKSKTNDYQTFIGGPAANAAITYSILGGDATLITCLGNSTIAKAIKTELTDDYHIKVIDLAEDENRLPSLSSVLVNMQKATRTIWSGQQQFSINNETIYENLIMESSFCFSDCNIPEISINFLKKSRMSEKPIILDPGSWKSHFPECLSLADEIIASINCTPPERDLVTFLKSTSVQNIALTDGENDTLWFSNSKHGRIHIPKVEAIDTLAAGDILHGAYCYYRYHENEPFVEALEKATLVASRSVHYAGPREGVFKFMNNRF</sequence>
<dbReference type="STRING" id="1679170.AC625_11730"/>
<accession>A0A0K9GV09</accession>
<dbReference type="SUPFAM" id="SSF53613">
    <property type="entry name" value="Ribokinase-like"/>
    <property type="match status" value="1"/>
</dbReference>
<proteinExistence type="predicted"/>
<dbReference type="InterPro" id="IPR029056">
    <property type="entry name" value="Ribokinase-like"/>
</dbReference>
<comment type="caution">
    <text evidence="4">The sequence shown here is derived from an EMBL/GenBank/DDBJ whole genome shotgun (WGS) entry which is preliminary data.</text>
</comment>
<evidence type="ECO:0000313" key="5">
    <source>
        <dbReference type="Proteomes" id="UP000037146"/>
    </source>
</evidence>
<protein>
    <recommendedName>
        <fullName evidence="3">Carbohydrate kinase PfkB domain-containing protein</fullName>
    </recommendedName>
</protein>
<keyword evidence="1" id="KW-0808">Transferase</keyword>
<dbReference type="GO" id="GO:0005829">
    <property type="term" value="C:cytosol"/>
    <property type="evidence" value="ECO:0007669"/>
    <property type="project" value="TreeGrafter"/>
</dbReference>
<evidence type="ECO:0000256" key="1">
    <source>
        <dbReference type="ARBA" id="ARBA00022679"/>
    </source>
</evidence>
<dbReference type="AlphaFoldDB" id="A0A0K9GV09"/>
<reference evidence="5" key="1">
    <citation type="submission" date="2015-07" db="EMBL/GenBank/DDBJ databases">
        <title>Genome sequencing project for genomic taxonomy and phylogenomics of Bacillus-like bacteria.</title>
        <authorList>
            <person name="Liu B."/>
            <person name="Wang J."/>
            <person name="Zhu Y."/>
            <person name="Liu G."/>
            <person name="Chen Q."/>
            <person name="Chen Z."/>
            <person name="Lan J."/>
            <person name="Che J."/>
            <person name="Ge C."/>
            <person name="Shi H."/>
            <person name="Pan Z."/>
            <person name="Liu X."/>
        </authorList>
    </citation>
    <scope>NUCLEOTIDE SEQUENCE [LARGE SCALE GENOMIC DNA]</scope>
    <source>
        <strain evidence="5">FJAT-27997</strain>
    </source>
</reference>
<feature type="domain" description="Carbohydrate kinase PfkB" evidence="3">
    <location>
        <begin position="9"/>
        <end position="278"/>
    </location>
</feature>
<dbReference type="GO" id="GO:0016301">
    <property type="term" value="F:kinase activity"/>
    <property type="evidence" value="ECO:0007669"/>
    <property type="project" value="UniProtKB-KW"/>
</dbReference>
<gene>
    <name evidence="4" type="ORF">AC625_11730</name>
</gene>
<dbReference type="Pfam" id="PF00294">
    <property type="entry name" value="PfkB"/>
    <property type="match status" value="1"/>
</dbReference>
<organism evidence="4 5">
    <name type="scientific">Peribacillus loiseleuriae</name>
    <dbReference type="NCBI Taxonomy" id="1679170"/>
    <lineage>
        <taxon>Bacteria</taxon>
        <taxon>Bacillati</taxon>
        <taxon>Bacillota</taxon>
        <taxon>Bacilli</taxon>
        <taxon>Bacillales</taxon>
        <taxon>Bacillaceae</taxon>
        <taxon>Peribacillus</taxon>
    </lineage>
</organism>
<keyword evidence="2" id="KW-0418">Kinase</keyword>
<name>A0A0K9GV09_9BACI</name>
<dbReference type="PANTHER" id="PTHR10584">
    <property type="entry name" value="SUGAR KINASE"/>
    <property type="match status" value="1"/>
</dbReference>
<dbReference type="PANTHER" id="PTHR10584:SF157">
    <property type="entry name" value="SULFOFRUCTOSE KINASE"/>
    <property type="match status" value="1"/>
</dbReference>
<dbReference type="PATRIC" id="fig|1679170.3.peg.2653"/>
<evidence type="ECO:0000256" key="2">
    <source>
        <dbReference type="ARBA" id="ARBA00022777"/>
    </source>
</evidence>
<dbReference type="Proteomes" id="UP000037146">
    <property type="component" value="Unassembled WGS sequence"/>
</dbReference>
<dbReference type="Gene3D" id="3.40.1190.20">
    <property type="match status" value="1"/>
</dbReference>
<dbReference type="InterPro" id="IPR011611">
    <property type="entry name" value="PfkB_dom"/>
</dbReference>
<evidence type="ECO:0000313" key="4">
    <source>
        <dbReference type="EMBL" id="KMY50087.1"/>
    </source>
</evidence>
<dbReference type="EMBL" id="LFZW01000001">
    <property type="protein sequence ID" value="KMY50087.1"/>
    <property type="molecule type" value="Genomic_DNA"/>
</dbReference>
<dbReference type="RefSeq" id="WP_028391072.1">
    <property type="nucleotide sequence ID" value="NZ_LFZW01000001.1"/>
</dbReference>
<keyword evidence="5" id="KW-1185">Reference proteome</keyword>
<evidence type="ECO:0000259" key="3">
    <source>
        <dbReference type="Pfam" id="PF00294"/>
    </source>
</evidence>